<dbReference type="Proteomes" id="UP000030669">
    <property type="component" value="Unassembled WGS sequence"/>
</dbReference>
<evidence type="ECO:0000313" key="3">
    <source>
        <dbReference type="Proteomes" id="UP000030669"/>
    </source>
</evidence>
<name>S7PS14_GLOTA</name>
<dbReference type="AlphaFoldDB" id="S7PS14"/>
<gene>
    <name evidence="2" type="ORF">GLOTRDRAFT_96872</name>
</gene>
<proteinExistence type="predicted"/>
<evidence type="ECO:0000313" key="2">
    <source>
        <dbReference type="EMBL" id="EPQ50601.1"/>
    </source>
</evidence>
<accession>S7PS14</accession>
<dbReference type="RefSeq" id="XP_007870877.1">
    <property type="nucleotide sequence ID" value="XM_007872686.1"/>
</dbReference>
<sequence length="230" mass="24893">MSQTKAISELKGHPDLEGRLQLHAACESGTVTDDHFHKFLSGSSNASTKASDPKAIAEVDWATLIAIPKVEELGKAFNGKIPGPDSVKGLFSNGILYYRNPSIIDGDCTIWVQPYDELFTVDFYTKDDVLAVAIVANSPQASMSTQSIQLPSSTWVASDAVTDGVSISRQSLIGVELNFGKGVSCHARWALGRGRMPPWSSRSRIRSLQDKNGEPDQTLSESAMIPRPLC</sequence>
<feature type="region of interest" description="Disordered" evidence="1">
    <location>
        <begin position="196"/>
        <end position="230"/>
    </location>
</feature>
<dbReference type="EMBL" id="KB469314">
    <property type="protein sequence ID" value="EPQ50601.1"/>
    <property type="molecule type" value="Genomic_DNA"/>
</dbReference>
<organism evidence="2 3">
    <name type="scientific">Gloeophyllum trabeum (strain ATCC 11539 / FP-39264 / Madison 617)</name>
    <name type="common">Brown rot fungus</name>
    <dbReference type="NCBI Taxonomy" id="670483"/>
    <lineage>
        <taxon>Eukaryota</taxon>
        <taxon>Fungi</taxon>
        <taxon>Dikarya</taxon>
        <taxon>Basidiomycota</taxon>
        <taxon>Agaricomycotina</taxon>
        <taxon>Agaricomycetes</taxon>
        <taxon>Gloeophyllales</taxon>
        <taxon>Gloeophyllaceae</taxon>
        <taxon>Gloeophyllum</taxon>
    </lineage>
</organism>
<dbReference type="KEGG" id="gtr:GLOTRDRAFT_96872"/>
<dbReference type="GeneID" id="19309912"/>
<evidence type="ECO:0000256" key="1">
    <source>
        <dbReference type="SAM" id="MobiDB-lite"/>
    </source>
</evidence>
<dbReference type="HOGENOM" id="CLU_1204891_0_0_1"/>
<keyword evidence="3" id="KW-1185">Reference proteome</keyword>
<protein>
    <submittedName>
        <fullName evidence="2">Uncharacterized protein</fullName>
    </submittedName>
</protein>
<reference evidence="2 3" key="1">
    <citation type="journal article" date="2012" name="Science">
        <title>The Paleozoic origin of enzymatic lignin decomposition reconstructed from 31 fungal genomes.</title>
        <authorList>
            <person name="Floudas D."/>
            <person name="Binder M."/>
            <person name="Riley R."/>
            <person name="Barry K."/>
            <person name="Blanchette R.A."/>
            <person name="Henrissat B."/>
            <person name="Martinez A.T."/>
            <person name="Otillar R."/>
            <person name="Spatafora J.W."/>
            <person name="Yadav J.S."/>
            <person name="Aerts A."/>
            <person name="Benoit I."/>
            <person name="Boyd A."/>
            <person name="Carlson A."/>
            <person name="Copeland A."/>
            <person name="Coutinho P.M."/>
            <person name="de Vries R.P."/>
            <person name="Ferreira P."/>
            <person name="Findley K."/>
            <person name="Foster B."/>
            <person name="Gaskell J."/>
            <person name="Glotzer D."/>
            <person name="Gorecki P."/>
            <person name="Heitman J."/>
            <person name="Hesse C."/>
            <person name="Hori C."/>
            <person name="Igarashi K."/>
            <person name="Jurgens J.A."/>
            <person name="Kallen N."/>
            <person name="Kersten P."/>
            <person name="Kohler A."/>
            <person name="Kuees U."/>
            <person name="Kumar T.K.A."/>
            <person name="Kuo A."/>
            <person name="LaButti K."/>
            <person name="Larrondo L.F."/>
            <person name="Lindquist E."/>
            <person name="Ling A."/>
            <person name="Lombard V."/>
            <person name="Lucas S."/>
            <person name="Lundell T."/>
            <person name="Martin R."/>
            <person name="McLaughlin D.J."/>
            <person name="Morgenstern I."/>
            <person name="Morin E."/>
            <person name="Murat C."/>
            <person name="Nagy L.G."/>
            <person name="Nolan M."/>
            <person name="Ohm R.A."/>
            <person name="Patyshakuliyeva A."/>
            <person name="Rokas A."/>
            <person name="Ruiz-Duenas F.J."/>
            <person name="Sabat G."/>
            <person name="Salamov A."/>
            <person name="Samejima M."/>
            <person name="Schmutz J."/>
            <person name="Slot J.C."/>
            <person name="St John F."/>
            <person name="Stenlid J."/>
            <person name="Sun H."/>
            <person name="Sun S."/>
            <person name="Syed K."/>
            <person name="Tsang A."/>
            <person name="Wiebenga A."/>
            <person name="Young D."/>
            <person name="Pisabarro A."/>
            <person name="Eastwood D.C."/>
            <person name="Martin F."/>
            <person name="Cullen D."/>
            <person name="Grigoriev I.V."/>
            <person name="Hibbett D.S."/>
        </authorList>
    </citation>
    <scope>NUCLEOTIDE SEQUENCE [LARGE SCALE GENOMIC DNA]</scope>
    <source>
        <strain evidence="2 3">ATCC 11539</strain>
    </source>
</reference>